<evidence type="ECO:0000256" key="8">
    <source>
        <dbReference type="SAM" id="SignalP"/>
    </source>
</evidence>
<proteinExistence type="inferred from homology"/>
<dbReference type="GO" id="GO:0005975">
    <property type="term" value="P:carbohydrate metabolic process"/>
    <property type="evidence" value="ECO:0007669"/>
    <property type="project" value="InterPro"/>
</dbReference>
<feature type="active site" description="Proton acceptor" evidence="5">
    <location>
        <position position="44"/>
    </location>
</feature>
<dbReference type="Proteomes" id="UP000306402">
    <property type="component" value="Unassembled WGS sequence"/>
</dbReference>
<reference evidence="9 10" key="1">
    <citation type="submission" date="2019-05" db="EMBL/GenBank/DDBJ databases">
        <authorList>
            <person name="Qu J.-H."/>
        </authorList>
    </citation>
    <scope>NUCLEOTIDE SEQUENCE [LARGE SCALE GENOMIC DNA]</scope>
    <source>
        <strain evidence="9 10">T17</strain>
    </source>
</reference>
<evidence type="ECO:0000256" key="7">
    <source>
        <dbReference type="RuleBase" id="RU361187"/>
    </source>
</evidence>
<keyword evidence="8" id="KW-0732">Signal</keyword>
<dbReference type="GO" id="GO:0004553">
    <property type="term" value="F:hydrolase activity, hydrolyzing O-glycosyl compounds"/>
    <property type="evidence" value="ECO:0007669"/>
    <property type="project" value="InterPro"/>
</dbReference>
<evidence type="ECO:0000313" key="9">
    <source>
        <dbReference type="EMBL" id="TLV00866.1"/>
    </source>
</evidence>
<keyword evidence="4 7" id="KW-0326">Glycosidase</keyword>
<dbReference type="OrthoDB" id="9801455at2"/>
<dbReference type="EMBL" id="VCEJ01000004">
    <property type="protein sequence ID" value="TLV00866.1"/>
    <property type="molecule type" value="Genomic_DNA"/>
</dbReference>
<dbReference type="PANTHER" id="PTHR43301">
    <property type="entry name" value="ARABINAN ENDO-1,5-ALPHA-L-ARABINOSIDASE"/>
    <property type="match status" value="1"/>
</dbReference>
<dbReference type="InterPro" id="IPR050727">
    <property type="entry name" value="GH43_arabinanases"/>
</dbReference>
<comment type="similarity">
    <text evidence="2 7">Belongs to the glycosyl hydrolase 43 family.</text>
</comment>
<organism evidence="9 10">
    <name type="scientific">Dyadobacter luticola</name>
    <dbReference type="NCBI Taxonomy" id="1979387"/>
    <lineage>
        <taxon>Bacteria</taxon>
        <taxon>Pseudomonadati</taxon>
        <taxon>Bacteroidota</taxon>
        <taxon>Cytophagia</taxon>
        <taxon>Cytophagales</taxon>
        <taxon>Spirosomataceae</taxon>
        <taxon>Dyadobacter</taxon>
    </lineage>
</organism>
<dbReference type="CDD" id="cd18616">
    <property type="entry name" value="GH43_ABN-like"/>
    <property type="match status" value="1"/>
</dbReference>
<evidence type="ECO:0000256" key="3">
    <source>
        <dbReference type="ARBA" id="ARBA00022801"/>
    </source>
</evidence>
<keyword evidence="3 7" id="KW-0378">Hydrolase</keyword>
<sequence>MKIYFSLLAALAFTVPASCQTAETPRVSQDGKYQNPVFEPILADPTVVKADDGYFYAYGTMDNWGDGKGAHLIPIVRSKDLVHWTYEKDAFLEKPAWKEKGGIWAPEVVQVNGQYYMYYAYSTWGDPNPGVGLAIADNPEGPFKDQGKLFLSAEVDVPNSIDPFYAEVDGKKYIFWGSFSNAPTQGTFALELAEDGKSVKDLTKKVKVAAGDFEAVMIQKKGDYYYFFGSKESCCEGANSKYNVRVGRSKDILGPYLDKNGKDLRERGTGTVLVHPSAKYAGPGHNSRFFTDANGTDWLLYHAIDRTQPTVSTGANRRVLMLDKLTWNDGWPEILNAEPSIEPTVAPLFK</sequence>
<dbReference type="InterPro" id="IPR023296">
    <property type="entry name" value="Glyco_hydro_beta-prop_sf"/>
</dbReference>
<feature type="chain" id="PRO_5024328750" evidence="8">
    <location>
        <begin position="22"/>
        <end position="350"/>
    </location>
</feature>
<comment type="caution">
    <text evidence="9">The sequence shown here is derived from an EMBL/GenBank/DDBJ whole genome shotgun (WGS) entry which is preliminary data.</text>
</comment>
<dbReference type="SUPFAM" id="SSF75005">
    <property type="entry name" value="Arabinanase/levansucrase/invertase"/>
    <property type="match status" value="1"/>
</dbReference>
<accession>A0A5R9KX56</accession>
<evidence type="ECO:0000256" key="2">
    <source>
        <dbReference type="ARBA" id="ARBA00009865"/>
    </source>
</evidence>
<dbReference type="Gene3D" id="2.115.10.20">
    <property type="entry name" value="Glycosyl hydrolase domain, family 43"/>
    <property type="match status" value="1"/>
</dbReference>
<evidence type="ECO:0000313" key="10">
    <source>
        <dbReference type="Proteomes" id="UP000306402"/>
    </source>
</evidence>
<evidence type="ECO:0000256" key="5">
    <source>
        <dbReference type="PIRSR" id="PIRSR606710-1"/>
    </source>
</evidence>
<feature type="active site" description="Proton donor" evidence="5">
    <location>
        <position position="214"/>
    </location>
</feature>
<dbReference type="Pfam" id="PF04616">
    <property type="entry name" value="Glyco_hydro_43"/>
    <property type="match status" value="1"/>
</dbReference>
<feature type="site" description="Important for catalytic activity, responsible for pKa modulation of the active site Glu and correct orientation of both the proton donor and substrate" evidence="6">
    <location>
        <position position="162"/>
    </location>
</feature>
<dbReference type="InterPro" id="IPR006710">
    <property type="entry name" value="Glyco_hydro_43"/>
</dbReference>
<name>A0A5R9KX56_9BACT</name>
<dbReference type="PANTHER" id="PTHR43301:SF3">
    <property type="entry name" value="ARABINAN ENDO-1,5-ALPHA-L-ARABINOSIDASE A-RELATED"/>
    <property type="match status" value="1"/>
</dbReference>
<feature type="signal peptide" evidence="8">
    <location>
        <begin position="1"/>
        <end position="21"/>
    </location>
</feature>
<protein>
    <submittedName>
        <fullName evidence="9">Arabinan endo-1,5-alpha-L-arabinosidase</fullName>
    </submittedName>
</protein>
<comment type="pathway">
    <text evidence="1">Glycan metabolism; L-arabinan degradation.</text>
</comment>
<dbReference type="RefSeq" id="WP_138366240.1">
    <property type="nucleotide sequence ID" value="NZ_VCEJ01000004.1"/>
</dbReference>
<evidence type="ECO:0000256" key="1">
    <source>
        <dbReference type="ARBA" id="ARBA00004834"/>
    </source>
</evidence>
<evidence type="ECO:0000256" key="4">
    <source>
        <dbReference type="ARBA" id="ARBA00023295"/>
    </source>
</evidence>
<keyword evidence="10" id="KW-1185">Reference proteome</keyword>
<evidence type="ECO:0000256" key="6">
    <source>
        <dbReference type="PIRSR" id="PIRSR606710-2"/>
    </source>
</evidence>
<gene>
    <name evidence="9" type="ORF">FEN17_15440</name>
</gene>
<dbReference type="AlphaFoldDB" id="A0A5R9KX56"/>